<name>A0A9Q0BTI5_9MUSC</name>
<keyword evidence="3" id="KW-1185">Reference proteome</keyword>
<sequence>MKIIAIILLVNLGFTLGNKKQKSEQVAQEIRDIVNKYKRFSTGNAELYQWVEKLYSKINTRLEIKEEYLSKFKEYDRRRQSLENQITARINTINRLNLLNKGGKRCVKYYQFQKSALEGAYKLTNSKKEYIITKNSSQCPIKFIKENYDDYF</sequence>
<gene>
    <name evidence="2" type="ORF">M5D96_004944</name>
</gene>
<dbReference type="Proteomes" id="UP001059596">
    <property type="component" value="Unassembled WGS sequence"/>
</dbReference>
<evidence type="ECO:0000256" key="1">
    <source>
        <dbReference type="SAM" id="SignalP"/>
    </source>
</evidence>
<feature type="signal peptide" evidence="1">
    <location>
        <begin position="1"/>
        <end position="17"/>
    </location>
</feature>
<comment type="caution">
    <text evidence="2">The sequence shown here is derived from an EMBL/GenBank/DDBJ whole genome shotgun (WGS) entry which is preliminary data.</text>
</comment>
<keyword evidence="1" id="KW-0732">Signal</keyword>
<evidence type="ECO:0000313" key="2">
    <source>
        <dbReference type="EMBL" id="KAI8043611.1"/>
    </source>
</evidence>
<evidence type="ECO:0000313" key="3">
    <source>
        <dbReference type="Proteomes" id="UP001059596"/>
    </source>
</evidence>
<protein>
    <submittedName>
        <fullName evidence="2">Uncharacterized protein</fullName>
    </submittedName>
</protein>
<reference evidence="2" key="1">
    <citation type="journal article" date="2023" name="Genome Biol. Evol.">
        <title>Long-read-based Genome Assembly of Drosophila gunungcola Reveals Fewer Chemosensory Genes in Flower-breeding Species.</title>
        <authorList>
            <person name="Negi A."/>
            <person name="Liao B.Y."/>
            <person name="Yeh S.D."/>
        </authorList>
    </citation>
    <scope>NUCLEOTIDE SEQUENCE</scope>
    <source>
        <strain evidence="2">Sukarami</strain>
    </source>
</reference>
<proteinExistence type="predicted"/>
<organism evidence="2 3">
    <name type="scientific">Drosophila gunungcola</name>
    <name type="common">fruit fly</name>
    <dbReference type="NCBI Taxonomy" id="103775"/>
    <lineage>
        <taxon>Eukaryota</taxon>
        <taxon>Metazoa</taxon>
        <taxon>Ecdysozoa</taxon>
        <taxon>Arthropoda</taxon>
        <taxon>Hexapoda</taxon>
        <taxon>Insecta</taxon>
        <taxon>Pterygota</taxon>
        <taxon>Neoptera</taxon>
        <taxon>Endopterygota</taxon>
        <taxon>Diptera</taxon>
        <taxon>Brachycera</taxon>
        <taxon>Muscomorpha</taxon>
        <taxon>Ephydroidea</taxon>
        <taxon>Drosophilidae</taxon>
        <taxon>Drosophila</taxon>
        <taxon>Sophophora</taxon>
    </lineage>
</organism>
<accession>A0A9Q0BTI5</accession>
<dbReference type="EMBL" id="JAMKOV010000002">
    <property type="protein sequence ID" value="KAI8043611.1"/>
    <property type="molecule type" value="Genomic_DNA"/>
</dbReference>
<feature type="chain" id="PRO_5040501487" evidence="1">
    <location>
        <begin position="18"/>
        <end position="152"/>
    </location>
</feature>
<dbReference type="AlphaFoldDB" id="A0A9Q0BTI5"/>